<dbReference type="EMBL" id="DS233427">
    <property type="protein sequence ID" value="EDS29927.1"/>
    <property type="molecule type" value="Genomic_DNA"/>
</dbReference>
<evidence type="ECO:0000256" key="2">
    <source>
        <dbReference type="ARBA" id="ARBA00022801"/>
    </source>
</evidence>
<dbReference type="VEuPathDB" id="VectorBase:CQUJHB018132"/>
<dbReference type="STRING" id="7176.B0XJ32"/>
<reference evidence="5" key="1">
    <citation type="submission" date="2007-03" db="EMBL/GenBank/DDBJ databases">
        <title>Annotation of Culex pipiens quinquefasciatus.</title>
        <authorList>
            <consortium name="The Broad Institute Genome Sequencing Platform"/>
            <person name="Atkinson P.W."/>
            <person name="Hemingway J."/>
            <person name="Christensen B.M."/>
            <person name="Higgs S."/>
            <person name="Kodira C."/>
            <person name="Hannick L."/>
            <person name="Megy K."/>
            <person name="O'Leary S."/>
            <person name="Pearson M."/>
            <person name="Haas B.J."/>
            <person name="Mauceli E."/>
            <person name="Wortman J.R."/>
            <person name="Lee N.H."/>
            <person name="Guigo R."/>
            <person name="Stanke M."/>
            <person name="Alvarado L."/>
            <person name="Amedeo P."/>
            <person name="Antoine C.H."/>
            <person name="Arensburger P."/>
            <person name="Bidwell S.L."/>
            <person name="Crawford M."/>
            <person name="Camaro F."/>
            <person name="Devon K."/>
            <person name="Engels R."/>
            <person name="Hammond M."/>
            <person name="Howarth C."/>
            <person name="Koehrsen M."/>
            <person name="Lawson D."/>
            <person name="Montgomery P."/>
            <person name="Nene V."/>
            <person name="Nusbaum C."/>
            <person name="Puiu D."/>
            <person name="Romero-Severson J."/>
            <person name="Severson D.W."/>
            <person name="Shumway M."/>
            <person name="Sisk P."/>
            <person name="Stolte C."/>
            <person name="Zeng Q."/>
            <person name="Eisenstadt E."/>
            <person name="Fraser-Liggett C."/>
            <person name="Strausberg R."/>
            <person name="Galagan J."/>
            <person name="Birren B."/>
            <person name="Collins F.H."/>
        </authorList>
    </citation>
    <scope>NUCLEOTIDE SEQUENCE [LARGE SCALE GENOMIC DNA]</scope>
    <source>
        <strain evidence="5">JHB</strain>
    </source>
</reference>
<keyword evidence="7" id="KW-1185">Reference proteome</keyword>
<dbReference type="InterPro" id="IPR001650">
    <property type="entry name" value="Helicase_C-like"/>
</dbReference>
<dbReference type="KEGG" id="cqu:CpipJ_CPIJ019301"/>
<keyword evidence="1" id="KW-0547">Nucleotide-binding</keyword>
<keyword evidence="2" id="KW-0378">Hydrolase</keyword>
<dbReference type="Proteomes" id="UP000002320">
    <property type="component" value="Unassembled WGS sequence"/>
</dbReference>
<dbReference type="OMA" id="RYRIMIM"/>
<dbReference type="InterPro" id="IPR027417">
    <property type="entry name" value="P-loop_NTPase"/>
</dbReference>
<dbReference type="VEuPathDB" id="VectorBase:CPIJ019301"/>
<dbReference type="CDD" id="cd18793">
    <property type="entry name" value="SF2_C_SNF"/>
    <property type="match status" value="1"/>
</dbReference>
<evidence type="ECO:0000313" key="5">
    <source>
        <dbReference type="EMBL" id="EDS29927.1"/>
    </source>
</evidence>
<reference evidence="6" key="2">
    <citation type="submission" date="2021-02" db="UniProtKB">
        <authorList>
            <consortium name="EnsemblMetazoa"/>
        </authorList>
    </citation>
    <scope>IDENTIFICATION</scope>
    <source>
        <strain evidence="6">JHB</strain>
    </source>
</reference>
<proteinExistence type="predicted"/>
<dbReference type="GO" id="GO:0005634">
    <property type="term" value="C:nucleus"/>
    <property type="evidence" value="ECO:0007669"/>
    <property type="project" value="TreeGrafter"/>
</dbReference>
<dbReference type="eggNOG" id="KOG4439">
    <property type="taxonomic scope" value="Eukaryota"/>
</dbReference>
<dbReference type="Gene3D" id="3.40.50.300">
    <property type="entry name" value="P-loop containing nucleotide triphosphate hydrolases"/>
    <property type="match status" value="1"/>
</dbReference>
<dbReference type="SUPFAM" id="SSF52540">
    <property type="entry name" value="P-loop containing nucleoside triphosphate hydrolases"/>
    <property type="match status" value="1"/>
</dbReference>
<dbReference type="GO" id="GO:0016787">
    <property type="term" value="F:hydrolase activity"/>
    <property type="evidence" value="ECO:0007669"/>
    <property type="project" value="UniProtKB-KW"/>
</dbReference>
<dbReference type="PANTHER" id="PTHR45626">
    <property type="entry name" value="TRANSCRIPTION TERMINATION FACTOR 2-RELATED"/>
    <property type="match status" value="1"/>
</dbReference>
<evidence type="ECO:0000313" key="6">
    <source>
        <dbReference type="EnsemblMetazoa" id="CPIJ019301-PA"/>
    </source>
</evidence>
<keyword evidence="3" id="KW-0067">ATP-binding</keyword>
<dbReference type="Pfam" id="PF00271">
    <property type="entry name" value="Helicase_C"/>
    <property type="match status" value="1"/>
</dbReference>
<dbReference type="OrthoDB" id="423559at2759"/>
<dbReference type="EnsemblMetazoa" id="CPIJ019301-RA">
    <property type="protein sequence ID" value="CPIJ019301-PA"/>
    <property type="gene ID" value="CPIJ019301"/>
</dbReference>
<dbReference type="HOGENOM" id="CLU_000315_30_1_1"/>
<dbReference type="InParanoid" id="B0XJ32"/>
<dbReference type="GO" id="GO:0008094">
    <property type="term" value="F:ATP-dependent activity, acting on DNA"/>
    <property type="evidence" value="ECO:0007669"/>
    <property type="project" value="TreeGrafter"/>
</dbReference>
<accession>B0XJ32</accession>
<feature type="domain" description="Helicase C-terminal" evidence="4">
    <location>
        <begin position="6"/>
        <end position="48"/>
    </location>
</feature>
<dbReference type="PANTHER" id="PTHR45626:SF50">
    <property type="entry name" value="TRANSCRIPTION TERMINATION FACTOR 2"/>
    <property type="match status" value="1"/>
</dbReference>
<gene>
    <name evidence="6" type="primary">6053598</name>
    <name evidence="5" type="ORF">CpipJ_CPIJ019301</name>
</gene>
<evidence type="ECO:0000256" key="1">
    <source>
        <dbReference type="ARBA" id="ARBA00022741"/>
    </source>
</evidence>
<name>B0XJ32_CULQU</name>
<dbReference type="AlphaFoldDB" id="B0XJ32"/>
<protein>
    <recommendedName>
        <fullName evidence="4">Helicase C-terminal domain-containing protein</fullName>
    </recommendedName>
</protein>
<dbReference type="GO" id="GO:0006281">
    <property type="term" value="P:DNA repair"/>
    <property type="evidence" value="ECO:0007669"/>
    <property type="project" value="TreeGrafter"/>
</dbReference>
<dbReference type="InterPro" id="IPR049730">
    <property type="entry name" value="SNF2/RAD54-like_C"/>
</dbReference>
<evidence type="ECO:0000259" key="4">
    <source>
        <dbReference type="Pfam" id="PF00271"/>
    </source>
</evidence>
<dbReference type="GO" id="GO:0005524">
    <property type="term" value="F:ATP binding"/>
    <property type="evidence" value="ECO:0007669"/>
    <property type="project" value="UniProtKB-KW"/>
</dbReference>
<sequence length="104" mass="11539">MTGKIMLLSLTAGGVGLNLVGANHLMLLDLHWNPQLEAQAQDRVYRVGQKKPVYIWKFMCTDTVEQKIMGLQQKKLDLATQALTGTKHTGSKLTIDDLKSLFGL</sequence>
<organism>
    <name type="scientific">Culex quinquefasciatus</name>
    <name type="common">Southern house mosquito</name>
    <name type="synonym">Culex pungens</name>
    <dbReference type="NCBI Taxonomy" id="7176"/>
    <lineage>
        <taxon>Eukaryota</taxon>
        <taxon>Metazoa</taxon>
        <taxon>Ecdysozoa</taxon>
        <taxon>Arthropoda</taxon>
        <taxon>Hexapoda</taxon>
        <taxon>Insecta</taxon>
        <taxon>Pterygota</taxon>
        <taxon>Neoptera</taxon>
        <taxon>Endopterygota</taxon>
        <taxon>Diptera</taxon>
        <taxon>Nematocera</taxon>
        <taxon>Culicoidea</taxon>
        <taxon>Culicidae</taxon>
        <taxon>Culicinae</taxon>
        <taxon>Culicini</taxon>
        <taxon>Culex</taxon>
        <taxon>Culex</taxon>
    </lineage>
</organism>
<dbReference type="InterPro" id="IPR050628">
    <property type="entry name" value="SNF2_RAD54_helicase_TF"/>
</dbReference>
<evidence type="ECO:0000313" key="7">
    <source>
        <dbReference type="Proteomes" id="UP000002320"/>
    </source>
</evidence>
<evidence type="ECO:0000256" key="3">
    <source>
        <dbReference type="ARBA" id="ARBA00022840"/>
    </source>
</evidence>